<feature type="compositionally biased region" description="Basic and acidic residues" evidence="2">
    <location>
        <begin position="114"/>
        <end position="123"/>
    </location>
</feature>
<accession>A0AAU9K3D0</accession>
<keyword evidence="1" id="KW-0175">Coiled coil</keyword>
<dbReference type="Proteomes" id="UP001162131">
    <property type="component" value="Unassembled WGS sequence"/>
</dbReference>
<feature type="region of interest" description="Disordered" evidence="2">
    <location>
        <begin position="114"/>
        <end position="145"/>
    </location>
</feature>
<evidence type="ECO:0000256" key="1">
    <source>
        <dbReference type="SAM" id="Coils"/>
    </source>
</evidence>
<reference evidence="3" key="1">
    <citation type="submission" date="2021-09" db="EMBL/GenBank/DDBJ databases">
        <authorList>
            <consortium name="AG Swart"/>
            <person name="Singh M."/>
            <person name="Singh A."/>
            <person name="Seah K."/>
            <person name="Emmerich C."/>
        </authorList>
    </citation>
    <scope>NUCLEOTIDE SEQUENCE</scope>
    <source>
        <strain evidence="3">ATCC30299</strain>
    </source>
</reference>
<name>A0AAU9K3D0_9CILI</name>
<keyword evidence="4" id="KW-1185">Reference proteome</keyword>
<sequence>MEALLKAIEEADKEIEMNKEFLPKKNVEIKKEQGVTTFGTSKRTIFENKKNDYDVMLDAARPGKRVTGGVIGKASKVIERNDQSPVVMLNPNYDYILKKAPSVTIKDKKSPLKLNTKTERKQNENQATSNKDNSDLLPSSPVPKKAKAINYNEQLKSATRLAYNKSNEENSLLSTSISTMATEFDDFMKMKAEWEEKIEDWRDTNPDFVEVNFKKPSHSHSLSTEATSVNSQKSFVGPGAYQVNYSYIERNHLGSSFGKSPKKPKEVINETELPIDPNYNAVKKSIPGFKIAQDTERNEKLKLKDELEDLREEKAAILWKLANPDKPHEVHGGIIAPESTAPHRPENTKVGPGRYSVSYDAIEPDIKGAVEYHQIETIPRPPAKTPGPTTYTIQDQVEPIGGYIPIAKREKSPEEDRRKALNVQYDLVEKRIPEPTINPEHKKPPLPPDAVLKLGPGKYDPQFTLIEQRADKGVLTFHPDNSQNKPPESDLRIPLYPDDTLLHPSHPTFQYHEPTVIEPPHPSNKLLFPERWKFYDFSDDNKFDKPQEADFSNGIAYEDFKMKEKEREIMMRINQKLKGILPNPAPGTYDYEPIQERAPAYDFGKAEPREPAQIDIDEPKEGDILLIDPIVKHKVPMLVNMDKAQGRDEKIDEYEEKTELLINPNKDYIKKKIPMFVNMAKDQGRVIKENELEEEKLDLNVKDDIIRRKVPMLVNIDKQVGRQQEEAFEEEMIATVPPVEINEDAIRPRRAMLVNMEKQTGREEITHNEEEVYVPPPITIQDPTKPRTLGVLGFDKITGRESYEEPRLLPEIATHPEAEMNLERARSAIEPEKKAPSFDRYTGRTVEITEDWDEIVRVNSRSRRVK</sequence>
<evidence type="ECO:0000313" key="3">
    <source>
        <dbReference type="EMBL" id="CAG9331393.1"/>
    </source>
</evidence>
<dbReference type="InterPro" id="IPR010736">
    <property type="entry name" value="SHIPPO-rpt"/>
</dbReference>
<comment type="caution">
    <text evidence="3">The sequence shown here is derived from an EMBL/GenBank/DDBJ whole genome shotgun (WGS) entry which is preliminary data.</text>
</comment>
<organism evidence="3 4">
    <name type="scientific">Blepharisma stoltei</name>
    <dbReference type="NCBI Taxonomy" id="1481888"/>
    <lineage>
        <taxon>Eukaryota</taxon>
        <taxon>Sar</taxon>
        <taxon>Alveolata</taxon>
        <taxon>Ciliophora</taxon>
        <taxon>Postciliodesmatophora</taxon>
        <taxon>Heterotrichea</taxon>
        <taxon>Heterotrichida</taxon>
        <taxon>Blepharismidae</taxon>
        <taxon>Blepharisma</taxon>
    </lineage>
</organism>
<dbReference type="EMBL" id="CAJZBQ010000053">
    <property type="protein sequence ID" value="CAG9331393.1"/>
    <property type="molecule type" value="Genomic_DNA"/>
</dbReference>
<evidence type="ECO:0000256" key="2">
    <source>
        <dbReference type="SAM" id="MobiDB-lite"/>
    </source>
</evidence>
<gene>
    <name evidence="3" type="ORF">BSTOLATCC_MIC53465</name>
</gene>
<feature type="coiled-coil region" evidence="1">
    <location>
        <begin position="293"/>
        <end position="320"/>
    </location>
</feature>
<evidence type="ECO:0000313" key="4">
    <source>
        <dbReference type="Proteomes" id="UP001162131"/>
    </source>
</evidence>
<feature type="region of interest" description="Disordered" evidence="2">
    <location>
        <begin position="334"/>
        <end position="353"/>
    </location>
</feature>
<proteinExistence type="predicted"/>
<protein>
    <submittedName>
        <fullName evidence="3">Uncharacterized protein</fullName>
    </submittedName>
</protein>
<dbReference type="Pfam" id="PF07004">
    <property type="entry name" value="SHIPPO-rpt"/>
    <property type="match status" value="2"/>
</dbReference>
<dbReference type="AlphaFoldDB" id="A0AAU9K3D0"/>